<evidence type="ECO:0008006" key="3">
    <source>
        <dbReference type="Google" id="ProtNLM"/>
    </source>
</evidence>
<accession>A0A1H5PIZ4</accession>
<name>A0A1H5PIZ4_9ACTN</name>
<keyword evidence="2" id="KW-1185">Reference proteome</keyword>
<evidence type="ECO:0000313" key="1">
    <source>
        <dbReference type="EMBL" id="SEF13790.1"/>
    </source>
</evidence>
<evidence type="ECO:0000313" key="2">
    <source>
        <dbReference type="Proteomes" id="UP000181980"/>
    </source>
</evidence>
<dbReference type="OrthoDB" id="5147644at2"/>
<proteinExistence type="predicted"/>
<gene>
    <name evidence="1" type="ORF">SAMN04488561_4475</name>
</gene>
<protein>
    <recommendedName>
        <fullName evidence="3">Head-to-tail adaptor</fullName>
    </recommendedName>
</protein>
<dbReference type="AlphaFoldDB" id="A0A1H5PIZ4"/>
<sequence>MADWASVEFARQMWADAPESDAVLNALLDAAQIQCEAYAPPVNTPTGTPAYRLATVMQAQDLWQNTEAAGDVLGFDGEFAIRIRPLGADVKALLRPPSARLRVNGGTPS</sequence>
<dbReference type="Proteomes" id="UP000181980">
    <property type="component" value="Unassembled WGS sequence"/>
</dbReference>
<dbReference type="STRING" id="561176.SAMN04488561_4475"/>
<dbReference type="RefSeq" id="WP_069110166.1">
    <property type="nucleotide sequence ID" value="NZ_FNUC01000004.1"/>
</dbReference>
<dbReference type="EMBL" id="FNUC01000004">
    <property type="protein sequence ID" value="SEF13790.1"/>
    <property type="molecule type" value="Genomic_DNA"/>
</dbReference>
<reference evidence="2" key="1">
    <citation type="submission" date="2016-10" db="EMBL/GenBank/DDBJ databases">
        <authorList>
            <person name="Varghese N."/>
            <person name="Submissions S."/>
        </authorList>
    </citation>
    <scope>NUCLEOTIDE SEQUENCE [LARGE SCALE GENOMIC DNA]</scope>
    <source>
        <strain evidence="2">DSM 45237</strain>
    </source>
</reference>
<organism evidence="1 2">
    <name type="scientific">Jiangella alba</name>
    <dbReference type="NCBI Taxonomy" id="561176"/>
    <lineage>
        <taxon>Bacteria</taxon>
        <taxon>Bacillati</taxon>
        <taxon>Actinomycetota</taxon>
        <taxon>Actinomycetes</taxon>
        <taxon>Jiangellales</taxon>
        <taxon>Jiangellaceae</taxon>
        <taxon>Jiangella</taxon>
    </lineage>
</organism>